<protein>
    <submittedName>
        <fullName evidence="2">24064_t:CDS:1</fullName>
    </submittedName>
</protein>
<evidence type="ECO:0000256" key="1">
    <source>
        <dbReference type="SAM" id="MobiDB-lite"/>
    </source>
</evidence>
<name>A0A9N9GQQ4_9GLOM</name>
<accession>A0A9N9GQQ4</accession>
<keyword evidence="3" id="KW-1185">Reference proteome</keyword>
<feature type="region of interest" description="Disordered" evidence="1">
    <location>
        <begin position="203"/>
        <end position="226"/>
    </location>
</feature>
<sequence>FLEASLKRFFFSFRFYEQPDDYPTLLNEFLTIYQETDRFLKDPFEDPFEDAYNYSETSEDDFTCIFELLDEMAQRNNNNNAPNPNNPQNSMENLAQQIRALVNQMQQAPTPQALMKLTKAVNSMMGQLKEVKEAQRETGITGTMHREDLVPVVDKIDILLGIPETEAQAFLNLNEELSLYTVGKEPVKPIYMTRLKCQRTQEDLGQEAAPPETVGNKTVESAKNKKDDAKLVESNYSNCNIPLSRLGSHEAWWNLGSDDDYPDEDIYELIPKESNEEEDFYLDKVEEVPYELDISELNSKGNNLLQQLLSTYDDIFAWTSQDLGRTNLYGATNLSASPSLSKQPKNSAKFRSPPVENLKTTNPSFHSDEIELQENIIRRIEVLLGDVPRVRKEAQDRIKKSQKKQQDRHNWKFLIETYSIGDHVLKYRSELLGTHKGKLGQTFLYPQRLGTWCLQTSILR</sequence>
<gene>
    <name evidence="2" type="ORF">DERYTH_LOCUS8550</name>
</gene>
<reference evidence="2" key="1">
    <citation type="submission" date="2021-06" db="EMBL/GenBank/DDBJ databases">
        <authorList>
            <person name="Kallberg Y."/>
            <person name="Tangrot J."/>
            <person name="Rosling A."/>
        </authorList>
    </citation>
    <scope>NUCLEOTIDE SEQUENCE</scope>
    <source>
        <strain evidence="2">MA453B</strain>
    </source>
</reference>
<dbReference type="AlphaFoldDB" id="A0A9N9GQQ4"/>
<proteinExistence type="predicted"/>
<dbReference type="EMBL" id="CAJVPY010004434">
    <property type="protein sequence ID" value="CAG8619223.1"/>
    <property type="molecule type" value="Genomic_DNA"/>
</dbReference>
<dbReference type="OrthoDB" id="2484463at2759"/>
<organism evidence="2 3">
    <name type="scientific">Dentiscutata erythropus</name>
    <dbReference type="NCBI Taxonomy" id="1348616"/>
    <lineage>
        <taxon>Eukaryota</taxon>
        <taxon>Fungi</taxon>
        <taxon>Fungi incertae sedis</taxon>
        <taxon>Mucoromycota</taxon>
        <taxon>Glomeromycotina</taxon>
        <taxon>Glomeromycetes</taxon>
        <taxon>Diversisporales</taxon>
        <taxon>Gigasporaceae</taxon>
        <taxon>Dentiscutata</taxon>
    </lineage>
</organism>
<evidence type="ECO:0000313" key="2">
    <source>
        <dbReference type="EMBL" id="CAG8619223.1"/>
    </source>
</evidence>
<comment type="caution">
    <text evidence="2">The sequence shown here is derived from an EMBL/GenBank/DDBJ whole genome shotgun (WGS) entry which is preliminary data.</text>
</comment>
<dbReference type="Proteomes" id="UP000789405">
    <property type="component" value="Unassembled WGS sequence"/>
</dbReference>
<feature type="non-terminal residue" evidence="2">
    <location>
        <position position="460"/>
    </location>
</feature>
<evidence type="ECO:0000313" key="3">
    <source>
        <dbReference type="Proteomes" id="UP000789405"/>
    </source>
</evidence>